<feature type="transmembrane region" description="Helical" evidence="6">
    <location>
        <begin position="32"/>
        <end position="54"/>
    </location>
</feature>
<dbReference type="PIRSF" id="PIRSF002741">
    <property type="entry name" value="MppA"/>
    <property type="match status" value="1"/>
</dbReference>
<dbReference type="CDD" id="cd00995">
    <property type="entry name" value="PBP2_NikA_DppA_OppA_like"/>
    <property type="match status" value="1"/>
</dbReference>
<keyword evidence="9" id="KW-1185">Reference proteome</keyword>
<accession>A0A511D8S4</accession>
<dbReference type="GO" id="GO:0042597">
    <property type="term" value="C:periplasmic space"/>
    <property type="evidence" value="ECO:0007669"/>
    <property type="project" value="UniProtKB-ARBA"/>
</dbReference>
<evidence type="ECO:0000259" key="7">
    <source>
        <dbReference type="Pfam" id="PF00496"/>
    </source>
</evidence>
<comment type="subcellular location">
    <subcellularLocation>
        <location evidence="1">Cell envelope</location>
    </subcellularLocation>
</comment>
<feature type="region of interest" description="Disordered" evidence="5">
    <location>
        <begin position="1"/>
        <end position="25"/>
    </location>
</feature>
<dbReference type="InterPro" id="IPR000914">
    <property type="entry name" value="SBP_5_dom"/>
</dbReference>
<dbReference type="GO" id="GO:0043190">
    <property type="term" value="C:ATP-binding cassette (ABC) transporter complex"/>
    <property type="evidence" value="ECO:0007669"/>
    <property type="project" value="InterPro"/>
</dbReference>
<comment type="similarity">
    <text evidence="2">Belongs to the bacterial solute-binding protein 5 family.</text>
</comment>
<keyword evidence="6" id="KW-0812">Transmembrane</keyword>
<evidence type="ECO:0000256" key="5">
    <source>
        <dbReference type="SAM" id="MobiDB-lite"/>
    </source>
</evidence>
<evidence type="ECO:0000256" key="3">
    <source>
        <dbReference type="ARBA" id="ARBA00022448"/>
    </source>
</evidence>
<dbReference type="Gene3D" id="3.10.105.10">
    <property type="entry name" value="Dipeptide-binding Protein, Domain 3"/>
    <property type="match status" value="1"/>
</dbReference>
<feature type="domain" description="Solute-binding protein family 5" evidence="7">
    <location>
        <begin position="108"/>
        <end position="448"/>
    </location>
</feature>
<sequence length="543" mass="58332">MNDPDTPTIPGPQPQKTGKPVIHRPSARRRPVVVVALAIAAVLATVLSACGGAAGSADTPTVGDELRLGLSRQITGINPHKGGSPDSSGSIVGSIYESLTQIAPDLSVKPGLATAWTSTDPLTWRFTIRTDSKFSDGSPLTADDVVWNFQQLLNPDYKGTSGAPLRKYLKSVTKVDDSTLQFSLSQPALDLPGRLWTIFIVQPAFAQSHNLDNEALGSGPYKLDELDQENGATLALNTFYAGPKPAFAHVTYTVLASEAQRVAALRAGEQDLILNLDPLDLAQFKDSDTYDTILGVGTQPLTLAINERKTGTPLADPRVRQALNYATDKTTIINSLLQGAVEPLPGQVVYEPYQAQDPSVSAYPYDPEKAKQLLAEAGHATGLTLTVALSSGTYVSQDAATQAIVAQWAKVGVTLKITQQPFPAWLQSQYGPDDAAADFYYIMWGGSFRGDVTGNFGPFRSDHIQSHLRAPEFDDLTTKAQNAATEAEKTTYVDQAVENAHSQAHAIFLYPSPFTGVVSKGLQWTPKPNRYLYAQQVGRAAQP</sequence>
<dbReference type="GO" id="GO:0015833">
    <property type="term" value="P:peptide transport"/>
    <property type="evidence" value="ECO:0007669"/>
    <property type="project" value="TreeGrafter"/>
</dbReference>
<dbReference type="PANTHER" id="PTHR30290">
    <property type="entry name" value="PERIPLASMIC BINDING COMPONENT OF ABC TRANSPORTER"/>
    <property type="match status" value="1"/>
</dbReference>
<organism evidence="8 9">
    <name type="scientific">Pseudonocardia sulfidoxydans NBRC 16205</name>
    <dbReference type="NCBI Taxonomy" id="1223511"/>
    <lineage>
        <taxon>Bacteria</taxon>
        <taxon>Bacillati</taxon>
        <taxon>Actinomycetota</taxon>
        <taxon>Actinomycetes</taxon>
        <taxon>Pseudonocardiales</taxon>
        <taxon>Pseudonocardiaceae</taxon>
        <taxon>Pseudonocardia</taxon>
    </lineage>
</organism>
<dbReference type="AlphaFoldDB" id="A0A511D8S4"/>
<keyword evidence="6" id="KW-1133">Transmembrane helix</keyword>
<keyword evidence="6" id="KW-0472">Membrane</keyword>
<dbReference type="InterPro" id="IPR030678">
    <property type="entry name" value="Peptide/Ni-bd"/>
</dbReference>
<dbReference type="GO" id="GO:1904680">
    <property type="term" value="F:peptide transmembrane transporter activity"/>
    <property type="evidence" value="ECO:0007669"/>
    <property type="project" value="TreeGrafter"/>
</dbReference>
<evidence type="ECO:0000256" key="6">
    <source>
        <dbReference type="SAM" id="Phobius"/>
    </source>
</evidence>
<comment type="caution">
    <text evidence="8">The sequence shown here is derived from an EMBL/GenBank/DDBJ whole genome shotgun (WGS) entry which is preliminary data.</text>
</comment>
<dbReference type="RefSeq" id="WP_186816666.1">
    <property type="nucleotide sequence ID" value="NZ_BJVJ01000001.1"/>
</dbReference>
<keyword evidence="3" id="KW-0813">Transport</keyword>
<dbReference type="SUPFAM" id="SSF53850">
    <property type="entry name" value="Periplasmic binding protein-like II"/>
    <property type="match status" value="1"/>
</dbReference>
<evidence type="ECO:0000313" key="9">
    <source>
        <dbReference type="Proteomes" id="UP000321685"/>
    </source>
</evidence>
<evidence type="ECO:0000256" key="1">
    <source>
        <dbReference type="ARBA" id="ARBA00004196"/>
    </source>
</evidence>
<dbReference type="Pfam" id="PF00496">
    <property type="entry name" value="SBP_bac_5"/>
    <property type="match status" value="1"/>
</dbReference>
<dbReference type="EMBL" id="BJVJ01000001">
    <property type="protein sequence ID" value="GEL21200.1"/>
    <property type="molecule type" value="Genomic_DNA"/>
</dbReference>
<dbReference type="Proteomes" id="UP000321685">
    <property type="component" value="Unassembled WGS sequence"/>
</dbReference>
<name>A0A511D8S4_9PSEU</name>
<dbReference type="GO" id="GO:0030313">
    <property type="term" value="C:cell envelope"/>
    <property type="evidence" value="ECO:0007669"/>
    <property type="project" value="UniProtKB-SubCell"/>
</dbReference>
<dbReference type="InterPro" id="IPR039424">
    <property type="entry name" value="SBP_5"/>
</dbReference>
<proteinExistence type="inferred from homology"/>
<dbReference type="PANTHER" id="PTHR30290:SF10">
    <property type="entry name" value="PERIPLASMIC OLIGOPEPTIDE-BINDING PROTEIN-RELATED"/>
    <property type="match status" value="1"/>
</dbReference>
<reference evidence="8 9" key="1">
    <citation type="submission" date="2019-07" db="EMBL/GenBank/DDBJ databases">
        <title>Whole genome shotgun sequence of Pseudonocardia sulfidoxydans NBRC 16205.</title>
        <authorList>
            <person name="Hosoyama A."/>
            <person name="Uohara A."/>
            <person name="Ohji S."/>
            <person name="Ichikawa N."/>
        </authorList>
    </citation>
    <scope>NUCLEOTIDE SEQUENCE [LARGE SCALE GENOMIC DNA]</scope>
    <source>
        <strain evidence="8 9">NBRC 16205</strain>
    </source>
</reference>
<evidence type="ECO:0000313" key="8">
    <source>
        <dbReference type="EMBL" id="GEL21200.1"/>
    </source>
</evidence>
<gene>
    <name evidence="8" type="ORF">PSU4_01540</name>
</gene>
<keyword evidence="4" id="KW-0732">Signal</keyword>
<evidence type="ECO:0000256" key="2">
    <source>
        <dbReference type="ARBA" id="ARBA00005695"/>
    </source>
</evidence>
<evidence type="ECO:0000256" key="4">
    <source>
        <dbReference type="ARBA" id="ARBA00022729"/>
    </source>
</evidence>
<dbReference type="Gene3D" id="3.40.190.10">
    <property type="entry name" value="Periplasmic binding protein-like II"/>
    <property type="match status" value="1"/>
</dbReference>
<protein>
    <submittedName>
        <fullName evidence="8">ABC transporter substrate-binding protein</fullName>
    </submittedName>
</protein>